<reference evidence="9" key="1">
    <citation type="submission" date="2009-12" db="EMBL/GenBank/DDBJ databases">
        <title>The Genome Sequence of Anolis carolinensis (Green Anole Lizard).</title>
        <authorList>
            <consortium name="The Genome Sequencing Platform"/>
            <person name="Di Palma F."/>
            <person name="Alfoldi J."/>
            <person name="Heiman D."/>
            <person name="Young S."/>
            <person name="Grabherr M."/>
            <person name="Johnson J."/>
            <person name="Lander E.S."/>
            <person name="Lindblad-Toh K."/>
        </authorList>
    </citation>
    <scope>NUCLEOTIDE SEQUENCE [LARGE SCALE GENOMIC DNA]</scope>
    <source>
        <strain evidence="9">JBL SC #1</strain>
    </source>
</reference>
<dbReference type="EC" id="2.8.2.-" evidence="6"/>
<dbReference type="FunFam" id="3.40.50.300:FF:002997">
    <property type="entry name" value="Sulfotransferase"/>
    <property type="match status" value="1"/>
</dbReference>
<dbReference type="InterPro" id="IPR000863">
    <property type="entry name" value="Sulfotransferase_dom"/>
</dbReference>
<dbReference type="InParanoid" id="H9GAU0"/>
<evidence type="ECO:0000259" key="8">
    <source>
        <dbReference type="Pfam" id="PF00685"/>
    </source>
</evidence>
<evidence type="ECO:0000256" key="4">
    <source>
        <dbReference type="PIRSR" id="PIRSR637359-2"/>
    </source>
</evidence>
<dbReference type="GeneTree" id="ENSGT00940000160449"/>
<evidence type="ECO:0000256" key="6">
    <source>
        <dbReference type="RuleBase" id="RU361155"/>
    </source>
</evidence>
<reference evidence="9" key="2">
    <citation type="submission" date="2025-08" db="UniProtKB">
        <authorList>
            <consortium name="Ensembl"/>
        </authorList>
    </citation>
    <scope>IDENTIFICATION</scope>
</reference>
<name>H9GAU0_ANOCA</name>
<dbReference type="SUPFAM" id="SSF52540">
    <property type="entry name" value="P-loop containing nucleoside triphosphate hydrolases"/>
    <property type="match status" value="1"/>
</dbReference>
<dbReference type="GO" id="GO:0008467">
    <property type="term" value="F:[heparan sulfate]-glucosamine 3-sulfotransferase activity"/>
    <property type="evidence" value="ECO:0000318"/>
    <property type="project" value="GO_Central"/>
</dbReference>
<dbReference type="GeneID" id="100563170"/>
<feature type="binding site" evidence="4">
    <location>
        <begin position="264"/>
        <end position="268"/>
    </location>
    <ligand>
        <name>3'-phosphoadenylyl sulfate</name>
        <dbReference type="ChEBI" id="CHEBI:58339"/>
    </ligand>
</feature>
<dbReference type="InterPro" id="IPR037359">
    <property type="entry name" value="NST/OST"/>
</dbReference>
<organism evidence="9 10">
    <name type="scientific">Anolis carolinensis</name>
    <name type="common">Green anole</name>
    <name type="synonym">American chameleon</name>
    <dbReference type="NCBI Taxonomy" id="28377"/>
    <lineage>
        <taxon>Eukaryota</taxon>
        <taxon>Metazoa</taxon>
        <taxon>Chordata</taxon>
        <taxon>Craniata</taxon>
        <taxon>Vertebrata</taxon>
        <taxon>Euteleostomi</taxon>
        <taxon>Lepidosauria</taxon>
        <taxon>Squamata</taxon>
        <taxon>Bifurcata</taxon>
        <taxon>Unidentata</taxon>
        <taxon>Episquamata</taxon>
        <taxon>Toxicofera</taxon>
        <taxon>Iguania</taxon>
        <taxon>Dactyloidae</taxon>
        <taxon>Anolis</taxon>
    </lineage>
</organism>
<dbReference type="Pfam" id="PF00685">
    <property type="entry name" value="Sulfotransfer_1"/>
    <property type="match status" value="1"/>
</dbReference>
<feature type="active site" description="For sulfotransferase activity" evidence="3">
    <location>
        <position position="58"/>
    </location>
</feature>
<dbReference type="AlphaFoldDB" id="H9GAU0"/>
<evidence type="ECO:0000313" key="9">
    <source>
        <dbReference type="Ensembl" id="ENSACAP00000005871.3"/>
    </source>
</evidence>
<feature type="binding site" evidence="4">
    <location>
        <begin position="58"/>
        <end position="62"/>
    </location>
    <ligand>
        <name>3'-phosphoadenylyl sulfate</name>
        <dbReference type="ChEBI" id="CHEBI:58339"/>
    </ligand>
</feature>
<keyword evidence="10" id="KW-1185">Reference proteome</keyword>
<keyword evidence="7" id="KW-0732">Signal</keyword>
<dbReference type="KEGG" id="acs:100563170"/>
<dbReference type="PANTHER" id="PTHR10605:SF73">
    <property type="entry name" value="SULFOTRANSFERASE"/>
    <property type="match status" value="1"/>
</dbReference>
<comment type="similarity">
    <text evidence="6">Belongs to the sulfotransferase 1 family.</text>
</comment>
<keyword evidence="5" id="KW-1015">Disulfide bond</keyword>
<keyword evidence="2" id="KW-0325">Glycoprotein</keyword>
<sequence length="301" mass="34861">MTGACLLLLLLRLCQVHPEKELKSPKGLEGPQERNHSWAISKDRRQRLPQSIIIGVRKGGTRALLEMLSLHPQVVAAHSEVHFFNVEENYHKGLDWYRAQMPVSSPAQITVEKTPAYFSSLKAPERIRAVDSSMKLLLIVRDPVERLVSDYTQILHNRKARHKPYQALEQILWKGRELNTQHKALQRSLYAQNLAQWLEVFPRAQIHIVDGGSLIREPLSEMRQVERFLELQPFLGPGNFYFNQTKGFYCLQARGLQHCLDQSKGRPHPTVNELLLEQLCTYFSEHNEDFFAMVGRTFNWC</sequence>
<dbReference type="Proteomes" id="UP000001646">
    <property type="component" value="Unplaced"/>
</dbReference>
<dbReference type="PANTHER" id="PTHR10605">
    <property type="entry name" value="HEPARAN SULFATE SULFOTRANSFERASE"/>
    <property type="match status" value="1"/>
</dbReference>
<accession>H9GAU0</accession>
<dbReference type="InterPro" id="IPR027417">
    <property type="entry name" value="P-loop_NTPase"/>
</dbReference>
<evidence type="ECO:0000256" key="5">
    <source>
        <dbReference type="PIRSR" id="PIRSR637359-3"/>
    </source>
</evidence>
<protein>
    <recommendedName>
        <fullName evidence="6">Sulfotransferase</fullName>
        <ecNumber evidence="6">2.8.2.-</ecNumber>
    </recommendedName>
</protein>
<dbReference type="eggNOG" id="KOG3704">
    <property type="taxonomic scope" value="Eukaryota"/>
</dbReference>
<evidence type="ECO:0000256" key="7">
    <source>
        <dbReference type="SAM" id="SignalP"/>
    </source>
</evidence>
<dbReference type="HOGENOM" id="CLU_1558730_0_0_1"/>
<feature type="disulfide bond" evidence="5">
    <location>
        <begin position="250"/>
        <end position="259"/>
    </location>
</feature>
<feature type="binding site" evidence="4">
    <location>
        <position position="249"/>
    </location>
    <ligand>
        <name>3'-phosphoadenylyl sulfate</name>
        <dbReference type="ChEBI" id="CHEBI:58339"/>
    </ligand>
</feature>
<evidence type="ECO:0000256" key="2">
    <source>
        <dbReference type="ARBA" id="ARBA00023180"/>
    </source>
</evidence>
<feature type="chain" id="PRO_5032826851" description="Sulfotransferase" evidence="7">
    <location>
        <begin position="19"/>
        <end position="301"/>
    </location>
</feature>
<gene>
    <name evidence="9" type="primary">LOC100563170</name>
</gene>
<feature type="domain" description="Sulfotransferase" evidence="8">
    <location>
        <begin position="49"/>
        <end position="271"/>
    </location>
</feature>
<evidence type="ECO:0000256" key="3">
    <source>
        <dbReference type="PIRSR" id="PIRSR637359-1"/>
    </source>
</evidence>
<dbReference type="Ensembl" id="ENSACAT00000006000.3">
    <property type="protein sequence ID" value="ENSACAP00000005871.3"/>
    <property type="gene ID" value="ENSACAG00000006022.3"/>
</dbReference>
<dbReference type="Gene3D" id="3.40.50.300">
    <property type="entry name" value="P-loop containing nucleotide triphosphate hydrolases"/>
    <property type="match status" value="1"/>
</dbReference>
<proteinExistence type="inferred from homology"/>
<feature type="binding site" evidence="4">
    <location>
        <position position="141"/>
    </location>
    <ligand>
        <name>3'-phosphoadenylyl sulfate</name>
        <dbReference type="ChEBI" id="CHEBI:58339"/>
    </ligand>
</feature>
<dbReference type="OrthoDB" id="411451at2759"/>
<keyword evidence="1 6" id="KW-0808">Transferase</keyword>
<dbReference type="STRING" id="28377.ENSACAP00000005871"/>
<feature type="binding site" evidence="4">
    <location>
        <position position="149"/>
    </location>
    <ligand>
        <name>3'-phosphoadenylyl sulfate</name>
        <dbReference type="ChEBI" id="CHEBI:58339"/>
    </ligand>
</feature>
<reference evidence="9" key="3">
    <citation type="submission" date="2025-09" db="UniProtKB">
        <authorList>
            <consortium name="Ensembl"/>
        </authorList>
    </citation>
    <scope>IDENTIFICATION</scope>
</reference>
<feature type="signal peptide" evidence="7">
    <location>
        <begin position="1"/>
        <end position="18"/>
    </location>
</feature>
<evidence type="ECO:0000313" key="10">
    <source>
        <dbReference type="Proteomes" id="UP000001646"/>
    </source>
</evidence>
<evidence type="ECO:0000256" key="1">
    <source>
        <dbReference type="ARBA" id="ARBA00022679"/>
    </source>
</evidence>